<gene>
    <name evidence="2" type="ORF">WFZ85_01390</name>
</gene>
<sequence length="121" mass="13356">MKNLPLILSSCIVIPVALVYGLRPDLLFEVTLDTTDELNVYSAIMGLYLAFASFWIVGILQPVYWKPAMISTVCFMFGLALGRLISLFSDGLPSTIFILGTIGEIILGVFGCYILLREKES</sequence>
<comment type="caution">
    <text evidence="2">The sequence shown here is derived from an EMBL/GenBank/DDBJ whole genome shotgun (WGS) entry which is preliminary data.</text>
</comment>
<dbReference type="Proteomes" id="UP001460072">
    <property type="component" value="Unassembled WGS sequence"/>
</dbReference>
<keyword evidence="1" id="KW-0812">Transmembrane</keyword>
<dbReference type="RefSeq" id="WP_342694490.1">
    <property type="nucleotide sequence ID" value="NZ_JBCGDO010000001.1"/>
</dbReference>
<feature type="transmembrane region" description="Helical" evidence="1">
    <location>
        <begin position="67"/>
        <end position="88"/>
    </location>
</feature>
<organism evidence="2 3">
    <name type="scientific">Flavobacterium aureirubrum</name>
    <dbReference type="NCBI Taxonomy" id="3133147"/>
    <lineage>
        <taxon>Bacteria</taxon>
        <taxon>Pseudomonadati</taxon>
        <taxon>Bacteroidota</taxon>
        <taxon>Flavobacteriia</taxon>
        <taxon>Flavobacteriales</taxon>
        <taxon>Flavobacteriaceae</taxon>
        <taxon>Flavobacterium</taxon>
    </lineage>
</organism>
<proteinExistence type="predicted"/>
<feature type="transmembrane region" description="Helical" evidence="1">
    <location>
        <begin position="40"/>
        <end position="60"/>
    </location>
</feature>
<evidence type="ECO:0000313" key="2">
    <source>
        <dbReference type="EMBL" id="MEM0541257.1"/>
    </source>
</evidence>
<reference evidence="2 3" key="1">
    <citation type="submission" date="2024-03" db="EMBL/GenBank/DDBJ databases">
        <title>Two novel species of the genus Flavobacterium exhibiting potentially degradation of complex polysaccharides.</title>
        <authorList>
            <person name="Lian X."/>
        </authorList>
    </citation>
    <scope>NUCLEOTIDE SEQUENCE [LARGE SCALE GENOMIC DNA]</scope>
    <source>
        <strain evidence="3">j3</strain>
    </source>
</reference>
<keyword evidence="3" id="KW-1185">Reference proteome</keyword>
<feature type="transmembrane region" description="Helical" evidence="1">
    <location>
        <begin position="94"/>
        <end position="116"/>
    </location>
</feature>
<protein>
    <submittedName>
        <fullName evidence="2">DUF4345 domain-containing protein</fullName>
    </submittedName>
</protein>
<accession>A0ABU9N0J1</accession>
<dbReference type="InterPro" id="IPR025597">
    <property type="entry name" value="DUF4345"/>
</dbReference>
<evidence type="ECO:0000313" key="3">
    <source>
        <dbReference type="Proteomes" id="UP001460072"/>
    </source>
</evidence>
<dbReference type="EMBL" id="JBCGDO010000001">
    <property type="protein sequence ID" value="MEM0541257.1"/>
    <property type="molecule type" value="Genomic_DNA"/>
</dbReference>
<evidence type="ECO:0000256" key="1">
    <source>
        <dbReference type="SAM" id="Phobius"/>
    </source>
</evidence>
<name>A0ABU9N0J1_9FLAO</name>
<keyword evidence="1" id="KW-1133">Transmembrane helix</keyword>
<dbReference type="Pfam" id="PF14248">
    <property type="entry name" value="DUF4345"/>
    <property type="match status" value="1"/>
</dbReference>
<keyword evidence="1" id="KW-0472">Membrane</keyword>